<dbReference type="RefSeq" id="WP_317491705.1">
    <property type="nucleotide sequence ID" value="NZ_CP136051.1"/>
</dbReference>
<keyword evidence="1" id="KW-0732">Signal</keyword>
<sequence length="321" mass="36366">MAWAKLALIAGFAFLSFDSAAQEDTTTVYKLSYEDSLSIFDDMDSLSIFRLIDSVLSATQKSSTLNVRLSYTSRVTSAGRDFSVKQYGLTPGVSFYHHSGAFADVSGYWNSQFEPNYSLTVLSAGYLGLPTKWLSYNIAFERSFYAQTVSDSVITAPPNGLNGTLFFDADWLYATIDYTYLFGNNDAHRLSGALSGNIVFRKVWFLDKITLFPSANFLFGNEELVSYRFNVDLTDPRIQRLIRRFPRLRRRVLTPETRDVFGLMNVSFSTPISLRYKQFSLLLSYTYNIPVELPGESLADTKPNSYFSTSLGYMIPLRQKK</sequence>
<gene>
    <name evidence="2" type="ORF">RT717_10590</name>
</gene>
<feature type="signal peptide" evidence="1">
    <location>
        <begin position="1"/>
        <end position="21"/>
    </location>
</feature>
<keyword evidence="3" id="KW-1185">Reference proteome</keyword>
<evidence type="ECO:0000313" key="2">
    <source>
        <dbReference type="EMBL" id="WOK09082.1"/>
    </source>
</evidence>
<accession>A0ABZ0IZH3</accession>
<organism evidence="2 3">
    <name type="scientific">Imperialibacter roseus</name>
    <dbReference type="NCBI Taxonomy" id="1324217"/>
    <lineage>
        <taxon>Bacteria</taxon>
        <taxon>Pseudomonadati</taxon>
        <taxon>Bacteroidota</taxon>
        <taxon>Cytophagia</taxon>
        <taxon>Cytophagales</taxon>
        <taxon>Flammeovirgaceae</taxon>
        <taxon>Imperialibacter</taxon>
    </lineage>
</organism>
<dbReference type="EMBL" id="CP136051">
    <property type="protein sequence ID" value="WOK09082.1"/>
    <property type="molecule type" value="Genomic_DNA"/>
</dbReference>
<proteinExistence type="predicted"/>
<evidence type="ECO:0000256" key="1">
    <source>
        <dbReference type="SAM" id="SignalP"/>
    </source>
</evidence>
<name>A0ABZ0IZH3_9BACT</name>
<feature type="chain" id="PRO_5046330997" evidence="1">
    <location>
        <begin position="22"/>
        <end position="321"/>
    </location>
</feature>
<dbReference type="Proteomes" id="UP001302349">
    <property type="component" value="Chromosome"/>
</dbReference>
<protein>
    <submittedName>
        <fullName evidence="2">Uncharacterized protein</fullName>
    </submittedName>
</protein>
<evidence type="ECO:0000313" key="3">
    <source>
        <dbReference type="Proteomes" id="UP001302349"/>
    </source>
</evidence>
<reference evidence="2 3" key="1">
    <citation type="journal article" date="2023" name="Microbiol. Resour. Announc.">
        <title>Complete Genome Sequence of Imperialibacter roseus strain P4T.</title>
        <authorList>
            <person name="Tizabi D.R."/>
            <person name="Bachvaroff T."/>
            <person name="Hill R.T."/>
        </authorList>
    </citation>
    <scope>NUCLEOTIDE SEQUENCE [LARGE SCALE GENOMIC DNA]</scope>
    <source>
        <strain evidence="2 3">P4T</strain>
    </source>
</reference>